<feature type="domain" description="MaoC-like" evidence="1">
    <location>
        <begin position="5"/>
        <end position="88"/>
    </location>
</feature>
<dbReference type="Pfam" id="PF01575">
    <property type="entry name" value="MaoC_dehydratas"/>
    <property type="match status" value="1"/>
</dbReference>
<organism evidence="2 3">
    <name type="scientific">Falsiroseomonas algicola</name>
    <dbReference type="NCBI Taxonomy" id="2716930"/>
    <lineage>
        <taxon>Bacteria</taxon>
        <taxon>Pseudomonadati</taxon>
        <taxon>Pseudomonadota</taxon>
        <taxon>Alphaproteobacteria</taxon>
        <taxon>Acetobacterales</taxon>
        <taxon>Roseomonadaceae</taxon>
        <taxon>Falsiroseomonas</taxon>
    </lineage>
</organism>
<keyword evidence="3" id="KW-1185">Reference proteome</keyword>
<dbReference type="SUPFAM" id="SSF54637">
    <property type="entry name" value="Thioesterase/thiol ester dehydrase-isomerase"/>
    <property type="match status" value="1"/>
</dbReference>
<dbReference type="InterPro" id="IPR050965">
    <property type="entry name" value="UPF0336/Enoyl-CoA_hydratase"/>
</dbReference>
<dbReference type="Proteomes" id="UP000475385">
    <property type="component" value="Unassembled WGS sequence"/>
</dbReference>
<dbReference type="GO" id="GO:0019171">
    <property type="term" value="F:(3R)-hydroxyacyl-[acyl-carrier-protein] dehydratase activity"/>
    <property type="evidence" value="ECO:0007669"/>
    <property type="project" value="TreeGrafter"/>
</dbReference>
<reference evidence="2 3" key="1">
    <citation type="submission" date="2020-02" db="EMBL/GenBank/DDBJ databases">
        <authorList>
            <person name="Kim H.M."/>
            <person name="Jeon C.O."/>
        </authorList>
    </citation>
    <scope>NUCLEOTIDE SEQUENCE [LARGE SCALE GENOMIC DNA]</scope>
    <source>
        <strain evidence="2 3">PeD5</strain>
    </source>
</reference>
<dbReference type="InterPro" id="IPR029069">
    <property type="entry name" value="HotDog_dom_sf"/>
</dbReference>
<protein>
    <submittedName>
        <fullName evidence="2">Dehydratase</fullName>
    </submittedName>
</protein>
<comment type="caution">
    <text evidence="2">The sequence shown here is derived from an EMBL/GenBank/DDBJ whole genome shotgun (WGS) entry which is preliminary data.</text>
</comment>
<gene>
    <name evidence="2" type="ORF">G3576_07735</name>
</gene>
<dbReference type="PANTHER" id="PTHR43437:SF3">
    <property type="entry name" value="HYDROXYACYL-THIOESTER DEHYDRATASE TYPE 2, MITOCHONDRIAL"/>
    <property type="match status" value="1"/>
</dbReference>
<dbReference type="InterPro" id="IPR002539">
    <property type="entry name" value="MaoC-like_dom"/>
</dbReference>
<accession>A0A6M1LHY2</accession>
<dbReference type="AlphaFoldDB" id="A0A6M1LHY2"/>
<dbReference type="GO" id="GO:0006633">
    <property type="term" value="P:fatty acid biosynthetic process"/>
    <property type="evidence" value="ECO:0007669"/>
    <property type="project" value="TreeGrafter"/>
</dbReference>
<dbReference type="Gene3D" id="3.10.129.10">
    <property type="entry name" value="Hotdog Thioesterase"/>
    <property type="match status" value="1"/>
</dbReference>
<sequence>MDLDAIDAFAAVTGDRSPLHLDAAFATSRGFAGRVAHGALLVGYVSQLVGMVLPGRNALLLGVNMSFVAPVIAGTRVTVAGVVDQVSDAVRSVVLKIEARDEGGAVVARGKATIGFTQEVAAHG</sequence>
<name>A0A6M1LHY2_9PROT</name>
<dbReference type="RefSeq" id="WP_164693774.1">
    <property type="nucleotide sequence ID" value="NZ_JAAIKB010000002.1"/>
</dbReference>
<proteinExistence type="predicted"/>
<evidence type="ECO:0000259" key="1">
    <source>
        <dbReference type="Pfam" id="PF01575"/>
    </source>
</evidence>
<evidence type="ECO:0000313" key="2">
    <source>
        <dbReference type="EMBL" id="NGM19903.1"/>
    </source>
</evidence>
<evidence type="ECO:0000313" key="3">
    <source>
        <dbReference type="Proteomes" id="UP000475385"/>
    </source>
</evidence>
<dbReference type="EMBL" id="JAAIKB010000002">
    <property type="protein sequence ID" value="NGM19903.1"/>
    <property type="molecule type" value="Genomic_DNA"/>
</dbReference>
<dbReference type="PANTHER" id="PTHR43437">
    <property type="entry name" value="HYDROXYACYL-THIOESTER DEHYDRATASE TYPE 2, MITOCHONDRIAL-RELATED"/>
    <property type="match status" value="1"/>
</dbReference>
<reference evidence="2 3" key="2">
    <citation type="submission" date="2020-03" db="EMBL/GenBank/DDBJ databases">
        <title>Roseomonas stagni sp. nov., isolated from pond water in Japan.</title>
        <authorList>
            <person name="Furuhata K."/>
            <person name="Miyamoto H."/>
            <person name="Goto K."/>
        </authorList>
    </citation>
    <scope>NUCLEOTIDE SEQUENCE [LARGE SCALE GENOMIC DNA]</scope>
    <source>
        <strain evidence="2 3">PeD5</strain>
    </source>
</reference>